<evidence type="ECO:0000313" key="3">
    <source>
        <dbReference type="Proteomes" id="UP001204615"/>
    </source>
</evidence>
<reference evidence="2 3" key="1">
    <citation type="submission" date="2022-06" db="EMBL/GenBank/DDBJ databases">
        <title>Dyella sp. Sa strain:Sa Genome sequencing.</title>
        <authorList>
            <person name="Park S."/>
        </authorList>
    </citation>
    <scope>NUCLEOTIDE SEQUENCE [LARGE SCALE GENOMIC DNA]</scope>
    <source>
        <strain evidence="2 3">Sa</strain>
    </source>
</reference>
<sequence length="270" mass="28156">MAAGLVGLTGFVIHASRKNPPPATRSVEVPAAALSAGSPGTRRPGGARSQAGAASPEDRGYFIPVTGGKPQLRDPIDPFPRVPKSRNSLPLAGDPFVAESPQEQAWLDRNGYPNAQQLAAYSAASDLELEQAAAHGDSVAAVELAARQLARGDPSASGKLMTAGANGSSYALSLLASYMASATHGNPELGYALSRVLEMRGDWRAPLTRDFMFREPLSPVEKMRAEVEALKLFQQLDGGPGGQPRTDPRPLDWKIQAAGGTTAAPDGGPP</sequence>
<keyword evidence="3" id="KW-1185">Reference proteome</keyword>
<dbReference type="Proteomes" id="UP001204615">
    <property type="component" value="Unassembled WGS sequence"/>
</dbReference>
<gene>
    <name evidence="2" type="ORF">NC595_11150</name>
</gene>
<evidence type="ECO:0000256" key="1">
    <source>
        <dbReference type="SAM" id="MobiDB-lite"/>
    </source>
</evidence>
<accession>A0ABT1FB73</accession>
<comment type="caution">
    <text evidence="2">The sequence shown here is derived from an EMBL/GenBank/DDBJ whole genome shotgun (WGS) entry which is preliminary data.</text>
</comment>
<dbReference type="EMBL" id="JAMZEK010000002">
    <property type="protein sequence ID" value="MCP1374620.1"/>
    <property type="molecule type" value="Genomic_DNA"/>
</dbReference>
<evidence type="ECO:0008006" key="4">
    <source>
        <dbReference type="Google" id="ProtNLM"/>
    </source>
</evidence>
<protein>
    <recommendedName>
        <fullName evidence="4">Sel1 repeat family protein</fullName>
    </recommendedName>
</protein>
<evidence type="ECO:0000313" key="2">
    <source>
        <dbReference type="EMBL" id="MCP1374620.1"/>
    </source>
</evidence>
<dbReference type="RefSeq" id="WP_253566414.1">
    <property type="nucleotide sequence ID" value="NZ_JAMZEK010000002.1"/>
</dbReference>
<name>A0ABT1FB73_9GAMM</name>
<organism evidence="2 3">
    <name type="scientific">Dyella lutea</name>
    <dbReference type="NCBI Taxonomy" id="2950441"/>
    <lineage>
        <taxon>Bacteria</taxon>
        <taxon>Pseudomonadati</taxon>
        <taxon>Pseudomonadota</taxon>
        <taxon>Gammaproteobacteria</taxon>
        <taxon>Lysobacterales</taxon>
        <taxon>Rhodanobacteraceae</taxon>
        <taxon>Dyella</taxon>
    </lineage>
</organism>
<feature type="region of interest" description="Disordered" evidence="1">
    <location>
        <begin position="14"/>
        <end position="95"/>
    </location>
</feature>
<proteinExistence type="predicted"/>